<dbReference type="InterPro" id="IPR050272">
    <property type="entry name" value="Isochorismatase-like_hydrls"/>
</dbReference>
<dbReference type="GeneID" id="84652456"/>
<dbReference type="EMBL" id="JACSQR010000046">
    <property type="protein sequence ID" value="MBD7948625.1"/>
    <property type="molecule type" value="Genomic_DNA"/>
</dbReference>
<evidence type="ECO:0000313" key="4">
    <source>
        <dbReference type="Proteomes" id="UP000606724"/>
    </source>
</evidence>
<dbReference type="InterPro" id="IPR000868">
    <property type="entry name" value="Isochorismatase-like_dom"/>
</dbReference>
<name>A0ABR8RLH6_9GAMM</name>
<reference evidence="3 4" key="1">
    <citation type="submission" date="2020-08" db="EMBL/GenBank/DDBJ databases">
        <title>A Genomic Blueprint of the Chicken Gut Microbiome.</title>
        <authorList>
            <person name="Gilroy R."/>
            <person name="Ravi A."/>
            <person name="Getino M."/>
            <person name="Pursley I."/>
            <person name="Horton D.L."/>
            <person name="Alikhan N.-F."/>
            <person name="Baker D."/>
            <person name="Gharbi K."/>
            <person name="Hall N."/>
            <person name="Watson M."/>
            <person name="Adriaenssens E.M."/>
            <person name="Foster-Nyarko E."/>
            <person name="Jarju S."/>
            <person name="Secka A."/>
            <person name="Antonio M."/>
            <person name="Oren A."/>
            <person name="Chaudhuri R."/>
            <person name="La Ragione R.M."/>
            <person name="Hildebrand F."/>
            <person name="Pallen M.J."/>
        </authorList>
    </citation>
    <scope>NUCLEOTIDE SEQUENCE [LARGE SCALE GENOMIC DNA]</scope>
    <source>
        <strain evidence="3 4">Sa4CVA2</strain>
    </source>
</reference>
<dbReference type="PANTHER" id="PTHR43540:SF1">
    <property type="entry name" value="ISOCHORISMATASE HYDROLASE"/>
    <property type="match status" value="1"/>
</dbReference>
<protein>
    <submittedName>
        <fullName evidence="3">Cysteine hydrolase</fullName>
    </submittedName>
</protein>
<evidence type="ECO:0000313" key="3">
    <source>
        <dbReference type="EMBL" id="MBD7948625.1"/>
    </source>
</evidence>
<sequence>MSTKALIVVDIQNEYFPQGNLSLVGINEAAANAALVIASAREKGHTVIHIRHEMPSADAPIFTPGTDGVEINEKVKPIEGEAVITKHYPNSFRETSLKDLLDKENIKDVTVIGAMSHMCIDATVRAAVDFGYTTTTIHDACATLDLEFNGTTVPAAQAHATIMAAIEFLYGEVIDTQTWIAR</sequence>
<dbReference type="CDD" id="cd01014">
    <property type="entry name" value="nicotinamidase_related"/>
    <property type="match status" value="1"/>
</dbReference>
<organism evidence="3 4">
    <name type="scientific">Psychrobacter communis</name>
    <dbReference type="NCBI Taxonomy" id="2762238"/>
    <lineage>
        <taxon>Bacteria</taxon>
        <taxon>Pseudomonadati</taxon>
        <taxon>Pseudomonadota</taxon>
        <taxon>Gammaproteobacteria</taxon>
        <taxon>Moraxellales</taxon>
        <taxon>Moraxellaceae</taxon>
        <taxon>Psychrobacter</taxon>
    </lineage>
</organism>
<dbReference type="Gene3D" id="3.40.50.850">
    <property type="entry name" value="Isochorismatase-like"/>
    <property type="match status" value="1"/>
</dbReference>
<dbReference type="Proteomes" id="UP000606724">
    <property type="component" value="Unassembled WGS sequence"/>
</dbReference>
<dbReference type="PANTHER" id="PTHR43540">
    <property type="entry name" value="PEROXYUREIDOACRYLATE/UREIDOACRYLATE AMIDOHYDROLASE-RELATED"/>
    <property type="match status" value="1"/>
</dbReference>
<feature type="domain" description="Isochorismatase-like" evidence="2">
    <location>
        <begin position="5"/>
        <end position="149"/>
    </location>
</feature>
<dbReference type="Pfam" id="PF00857">
    <property type="entry name" value="Isochorismatase"/>
    <property type="match status" value="1"/>
</dbReference>
<dbReference type="GO" id="GO:0016787">
    <property type="term" value="F:hydrolase activity"/>
    <property type="evidence" value="ECO:0007669"/>
    <property type="project" value="UniProtKB-KW"/>
</dbReference>
<keyword evidence="4" id="KW-1185">Reference proteome</keyword>
<dbReference type="RefSeq" id="WP_191692467.1">
    <property type="nucleotide sequence ID" value="NZ_JACSQR010000046.1"/>
</dbReference>
<accession>A0ABR8RLH6</accession>
<dbReference type="InterPro" id="IPR036380">
    <property type="entry name" value="Isochorismatase-like_sf"/>
</dbReference>
<proteinExistence type="predicted"/>
<evidence type="ECO:0000256" key="1">
    <source>
        <dbReference type="ARBA" id="ARBA00022801"/>
    </source>
</evidence>
<gene>
    <name evidence="3" type="ORF">H9653_11485</name>
</gene>
<evidence type="ECO:0000259" key="2">
    <source>
        <dbReference type="Pfam" id="PF00857"/>
    </source>
</evidence>
<comment type="caution">
    <text evidence="3">The sequence shown here is derived from an EMBL/GenBank/DDBJ whole genome shotgun (WGS) entry which is preliminary data.</text>
</comment>
<dbReference type="SUPFAM" id="SSF52499">
    <property type="entry name" value="Isochorismatase-like hydrolases"/>
    <property type="match status" value="1"/>
</dbReference>
<keyword evidence="1 3" id="KW-0378">Hydrolase</keyword>